<comment type="function">
    <text evidence="11">The coatomer is a cytosolic protein complex that binds to dilysine motifs and reversibly associates with Golgi non-clathrin-coated vesicles, which further mediate biosynthetic protein transport from the ER, via the Golgi up to the trans Golgi network. The coatomer complex is required for budding from Golgi membranes, and is essential for the retrograde Golgi-to-ER transport of dilysine-tagged proteins.</text>
</comment>
<dbReference type="GO" id="GO:0006888">
    <property type="term" value="P:endoplasmic reticulum to Golgi vesicle-mediated transport"/>
    <property type="evidence" value="ECO:0007669"/>
    <property type="project" value="TreeGrafter"/>
</dbReference>
<evidence type="ECO:0000256" key="6">
    <source>
        <dbReference type="ARBA" id="ARBA00022892"/>
    </source>
</evidence>
<evidence type="ECO:0000256" key="7">
    <source>
        <dbReference type="ARBA" id="ARBA00022927"/>
    </source>
</evidence>
<evidence type="ECO:0000256" key="8">
    <source>
        <dbReference type="ARBA" id="ARBA00023034"/>
    </source>
</evidence>
<keyword evidence="8 11" id="KW-0333">Golgi apparatus</keyword>
<gene>
    <name evidence="12" type="ORF">GAYE_SCF01G2019</name>
</gene>
<dbReference type="PANTHER" id="PTHR10805">
    <property type="entry name" value="COATOMER SUBUNIT EPSILON"/>
    <property type="match status" value="1"/>
</dbReference>
<accession>A0AAV9I9Q0</accession>
<dbReference type="SUPFAM" id="SSF48452">
    <property type="entry name" value="TPR-like"/>
    <property type="match status" value="1"/>
</dbReference>
<keyword evidence="6 11" id="KW-0931">ER-Golgi transport</keyword>
<evidence type="ECO:0000256" key="11">
    <source>
        <dbReference type="PIRNR" id="PIRNR016478"/>
    </source>
</evidence>
<dbReference type="GO" id="GO:0030126">
    <property type="term" value="C:COPI vesicle coat"/>
    <property type="evidence" value="ECO:0007669"/>
    <property type="project" value="TreeGrafter"/>
</dbReference>
<dbReference type="EMBL" id="JANCYU010000021">
    <property type="protein sequence ID" value="KAK4524120.1"/>
    <property type="molecule type" value="Genomic_DNA"/>
</dbReference>
<evidence type="ECO:0000256" key="3">
    <source>
        <dbReference type="ARBA" id="ARBA00008827"/>
    </source>
</evidence>
<dbReference type="GO" id="GO:0006891">
    <property type="term" value="P:intra-Golgi vesicle-mediated transport"/>
    <property type="evidence" value="ECO:0007669"/>
    <property type="project" value="TreeGrafter"/>
</dbReference>
<dbReference type="AlphaFoldDB" id="A0AAV9I9Q0"/>
<name>A0AAV9I9Q0_9RHOD</name>
<dbReference type="PIRSF" id="PIRSF016478">
    <property type="entry name" value="Coatomer_esu"/>
    <property type="match status" value="1"/>
</dbReference>
<evidence type="ECO:0000256" key="10">
    <source>
        <dbReference type="ARBA" id="ARBA00023329"/>
    </source>
</evidence>
<dbReference type="GO" id="GO:0006890">
    <property type="term" value="P:retrograde vesicle-mediated transport, Golgi to endoplasmic reticulum"/>
    <property type="evidence" value="ECO:0007669"/>
    <property type="project" value="UniProtKB-UniRule"/>
</dbReference>
<dbReference type="InterPro" id="IPR006822">
    <property type="entry name" value="Coatomer_esu"/>
</dbReference>
<keyword evidence="5 11" id="KW-0963">Cytoplasm</keyword>
<evidence type="ECO:0000256" key="5">
    <source>
        <dbReference type="ARBA" id="ARBA00022490"/>
    </source>
</evidence>
<dbReference type="GO" id="GO:0000139">
    <property type="term" value="C:Golgi membrane"/>
    <property type="evidence" value="ECO:0007669"/>
    <property type="project" value="UniProtKB-SubCell"/>
</dbReference>
<keyword evidence="4 11" id="KW-0813">Transport</keyword>
<reference evidence="12 13" key="1">
    <citation type="submission" date="2022-07" db="EMBL/GenBank/DDBJ databases">
        <title>Genome-wide signatures of adaptation to extreme environments.</title>
        <authorList>
            <person name="Cho C.H."/>
            <person name="Yoon H.S."/>
        </authorList>
    </citation>
    <scope>NUCLEOTIDE SEQUENCE [LARGE SCALE GENOMIC DNA]</scope>
    <source>
        <strain evidence="12 13">108.79 E11</strain>
    </source>
</reference>
<dbReference type="PANTHER" id="PTHR10805:SF0">
    <property type="entry name" value="COATOMER SUBUNIT EPSILON"/>
    <property type="match status" value="1"/>
</dbReference>
<organism evidence="12 13">
    <name type="scientific">Galdieria yellowstonensis</name>
    <dbReference type="NCBI Taxonomy" id="3028027"/>
    <lineage>
        <taxon>Eukaryota</taxon>
        <taxon>Rhodophyta</taxon>
        <taxon>Bangiophyceae</taxon>
        <taxon>Galdieriales</taxon>
        <taxon>Galdieriaceae</taxon>
        <taxon>Galdieria</taxon>
    </lineage>
</organism>
<evidence type="ECO:0000256" key="9">
    <source>
        <dbReference type="ARBA" id="ARBA00023136"/>
    </source>
</evidence>
<dbReference type="Pfam" id="PF04733">
    <property type="entry name" value="Coatomer_E"/>
    <property type="match status" value="1"/>
</dbReference>
<keyword evidence="7 11" id="KW-0653">Protein transport</keyword>
<evidence type="ECO:0000313" key="13">
    <source>
        <dbReference type="Proteomes" id="UP001300502"/>
    </source>
</evidence>
<evidence type="ECO:0000256" key="1">
    <source>
        <dbReference type="ARBA" id="ARBA00004255"/>
    </source>
</evidence>
<proteinExistence type="inferred from homology"/>
<protein>
    <recommendedName>
        <fullName evidence="11">Coatomer subunit epsilon</fullName>
    </recommendedName>
</protein>
<dbReference type="GO" id="GO:0005198">
    <property type="term" value="F:structural molecule activity"/>
    <property type="evidence" value="ECO:0007669"/>
    <property type="project" value="UniProtKB-UniRule"/>
</dbReference>
<keyword evidence="10 11" id="KW-0968">Cytoplasmic vesicle</keyword>
<dbReference type="InterPro" id="IPR011990">
    <property type="entry name" value="TPR-like_helical_dom_sf"/>
</dbReference>
<comment type="subcellular location">
    <subcellularLocation>
        <location evidence="2">Cytoplasmic vesicle</location>
        <location evidence="2">COPI-coated vesicle membrane</location>
        <topology evidence="2">Peripheral membrane protein</topology>
        <orientation evidence="2">Cytoplasmic side</orientation>
    </subcellularLocation>
    <subcellularLocation>
        <location evidence="1">Golgi apparatus membrane</location>
        <topology evidence="1">Peripheral membrane protein</topology>
        <orientation evidence="1">Cytoplasmic side</orientation>
    </subcellularLocation>
</comment>
<keyword evidence="13" id="KW-1185">Reference proteome</keyword>
<evidence type="ECO:0000313" key="12">
    <source>
        <dbReference type="EMBL" id="KAK4524120.1"/>
    </source>
</evidence>
<sequence length="292" mass="33571">MERENTSWTIGEKIDELFETRTFFYLHNFERAKEEALQVEPSSPLLAQEKRVLLARINVALGNYEEVIQSFHDDDPIDKVVKWYALYMKNPSERPHILQQVSDLIASNPTGLDQLLIAYMLVHHGNYPQALELLQHHPTLETAALEVEVLLKMNRIDLAKILTERLNQLEGDAVLTHLTTAWVYLAQGSYREAEYIFSELSERHGSSDMLLNGLATAYLGQGKYQESDNILQELISKNPNYAPALVNCIITSCHLSKPQEQIEAYRKQLKRVAPDCFWLKELETFEQSCSHL</sequence>
<dbReference type="GO" id="GO:0015031">
    <property type="term" value="P:protein transport"/>
    <property type="evidence" value="ECO:0007669"/>
    <property type="project" value="UniProtKB-UniRule"/>
</dbReference>
<comment type="caution">
    <text evidence="12">The sequence shown here is derived from an EMBL/GenBank/DDBJ whole genome shotgun (WGS) entry which is preliminary data.</text>
</comment>
<dbReference type="Proteomes" id="UP001300502">
    <property type="component" value="Unassembled WGS sequence"/>
</dbReference>
<evidence type="ECO:0000256" key="4">
    <source>
        <dbReference type="ARBA" id="ARBA00022448"/>
    </source>
</evidence>
<evidence type="ECO:0000256" key="2">
    <source>
        <dbReference type="ARBA" id="ARBA00004347"/>
    </source>
</evidence>
<keyword evidence="9 11" id="KW-0472">Membrane</keyword>
<comment type="similarity">
    <text evidence="3 11">Belongs to the COPE family.</text>
</comment>
<dbReference type="Gene3D" id="1.25.40.10">
    <property type="entry name" value="Tetratricopeptide repeat domain"/>
    <property type="match status" value="1"/>
</dbReference>